<accession>A0AAJ4ZNR6</accession>
<dbReference type="AlphaFoldDB" id="A0AAJ4ZNR6"/>
<dbReference type="Proteomes" id="UP000255008">
    <property type="component" value="Unassembled WGS sequence"/>
</dbReference>
<reference evidence="1 2" key="1">
    <citation type="submission" date="2018-06" db="EMBL/GenBank/DDBJ databases">
        <authorList>
            <consortium name="Pathogen Informatics"/>
            <person name="Doyle S."/>
        </authorList>
    </citation>
    <scope>NUCLEOTIDE SEQUENCE [LARGE SCALE GENOMIC DNA]</scope>
    <source>
        <strain evidence="1 2">NCTC10894</strain>
    </source>
</reference>
<organism evidence="1 2">
    <name type="scientific">Ralstonia mannitolilytica</name>
    <dbReference type="NCBI Taxonomy" id="105219"/>
    <lineage>
        <taxon>Bacteria</taxon>
        <taxon>Pseudomonadati</taxon>
        <taxon>Pseudomonadota</taxon>
        <taxon>Betaproteobacteria</taxon>
        <taxon>Burkholderiales</taxon>
        <taxon>Burkholderiaceae</taxon>
        <taxon>Ralstonia</taxon>
    </lineage>
</organism>
<sequence>METQELLTIVVTTLAAIAAYSLVHDPAAIPGAVASQAAVPRSRPAPMLVDLGW</sequence>
<protein>
    <submittedName>
        <fullName evidence="1">Uncharacterized protein</fullName>
    </submittedName>
</protein>
<dbReference type="RefSeq" id="WP_181817437.1">
    <property type="nucleotide sequence ID" value="NZ_BAAAEC010000011.1"/>
</dbReference>
<evidence type="ECO:0000313" key="1">
    <source>
        <dbReference type="EMBL" id="SUE35305.1"/>
    </source>
</evidence>
<comment type="caution">
    <text evidence="1">The sequence shown here is derived from an EMBL/GenBank/DDBJ whole genome shotgun (WGS) entry which is preliminary data.</text>
</comment>
<evidence type="ECO:0000313" key="2">
    <source>
        <dbReference type="Proteomes" id="UP000255008"/>
    </source>
</evidence>
<proteinExistence type="predicted"/>
<name>A0AAJ4ZNR6_9RALS</name>
<dbReference type="EMBL" id="UGVE01000002">
    <property type="protein sequence ID" value="SUE35305.1"/>
    <property type="molecule type" value="Genomic_DNA"/>
</dbReference>
<gene>
    <name evidence="1" type="ORF">NCTC10894_03318</name>
</gene>